<keyword evidence="3" id="KW-1185">Reference proteome</keyword>
<sequence length="125" mass="13711">MNEQQFACQIRKHLEQGLHDLPQATADRLAQARRIALAHQKQAVAQSSLATAGSFLNIHLDIPRHYNQLIAALALVAAAVLTTFWLADRQVNELSEIDSALLAGDLPVNAYTDKGFNAWLKQASP</sequence>
<keyword evidence="1" id="KW-0812">Transmembrane</keyword>
<organism evidence="2 3">
    <name type="scientific">Dentiradicibacter hellwigii</name>
    <dbReference type="NCBI Taxonomy" id="3149053"/>
    <lineage>
        <taxon>Bacteria</taxon>
        <taxon>Pseudomonadati</taxon>
        <taxon>Pseudomonadota</taxon>
        <taxon>Betaproteobacteria</taxon>
        <taxon>Rhodocyclales</taxon>
        <taxon>Rhodocyclaceae</taxon>
        <taxon>Dentiradicibacter</taxon>
    </lineage>
</organism>
<gene>
    <name evidence="2" type="ORF">ABCS64_03590</name>
</gene>
<keyword evidence="1" id="KW-0472">Membrane</keyword>
<comment type="caution">
    <text evidence="2">The sequence shown here is derived from an EMBL/GenBank/DDBJ whole genome shotgun (WGS) entry which is preliminary data.</text>
</comment>
<dbReference type="EMBL" id="JBEUWX010000002">
    <property type="protein sequence ID" value="MFA9949417.1"/>
    <property type="molecule type" value="Genomic_DNA"/>
</dbReference>
<name>A0ABV4UCM8_9RHOO</name>
<evidence type="ECO:0000256" key="1">
    <source>
        <dbReference type="SAM" id="Phobius"/>
    </source>
</evidence>
<protein>
    <submittedName>
        <fullName evidence="2">DUF3619 family protein</fullName>
    </submittedName>
</protein>
<reference evidence="3" key="1">
    <citation type="submission" date="2024-06" db="EMBL/GenBank/DDBJ databases">
        <title>Radixoralia hellwigii gen. nov., sp nov., isolated from a root canal in the human oral cavity.</title>
        <authorList>
            <person name="Bartsch S."/>
            <person name="Wittmer A."/>
            <person name="Schulz A.-K."/>
            <person name="Neumann-Schaal M."/>
            <person name="Wolf J."/>
            <person name="Gronow S."/>
            <person name="Tennert C."/>
            <person name="Haecker G."/>
            <person name="Cieplik F."/>
            <person name="Al-Ahmad A."/>
        </authorList>
    </citation>
    <scope>NUCLEOTIDE SEQUENCE [LARGE SCALE GENOMIC DNA]</scope>
    <source>
        <strain evidence="3">Wk13</strain>
    </source>
</reference>
<accession>A0ABV4UCM8</accession>
<keyword evidence="1" id="KW-1133">Transmembrane helix</keyword>
<dbReference type="RefSeq" id="WP_418890548.1">
    <property type="nucleotide sequence ID" value="NZ_JBEUWX010000002.1"/>
</dbReference>
<evidence type="ECO:0000313" key="2">
    <source>
        <dbReference type="EMBL" id="MFA9949417.1"/>
    </source>
</evidence>
<proteinExistence type="predicted"/>
<evidence type="ECO:0000313" key="3">
    <source>
        <dbReference type="Proteomes" id="UP001574673"/>
    </source>
</evidence>
<dbReference type="InterPro" id="IPR022064">
    <property type="entry name" value="DUF3619"/>
</dbReference>
<dbReference type="Proteomes" id="UP001574673">
    <property type="component" value="Unassembled WGS sequence"/>
</dbReference>
<feature type="transmembrane region" description="Helical" evidence="1">
    <location>
        <begin position="69"/>
        <end position="87"/>
    </location>
</feature>
<dbReference type="Pfam" id="PF12279">
    <property type="entry name" value="DUF3619"/>
    <property type="match status" value="1"/>
</dbReference>